<dbReference type="PANTHER" id="PTHR47955:SF19">
    <property type="entry name" value="CYTOCHROME P450 71A9-LIKE ISOFORM X1"/>
    <property type="match status" value="1"/>
</dbReference>
<dbReference type="OrthoDB" id="2789670at2759"/>
<sequence>MPLLQNLFLPTCFILAALLIVFRKSKSRIRKSNLPPSPPKLPIIGNLHQLGKLPHISLHHLARKYGPIVSLQLGKVPTIVISSAAMAKEVMKTHDLALANRPQIFSAKHLFYNCTDMTFSPYGTYWRHIRKICILELLSVRRVQSFSHVREEEVARLVHQVEESCPGTINLSKLLISYMNNVLCRSAFGRDFSAGGDNDKHEFQKMLEEFQELLGGFSIGDFFPSLEFIHSLTGMKSRLQNTFKRFDRLFDEILSEHSNERKATEAQKDIVDVLIDIEKNGYGDMPLTRPNVKALLLNFFAGGTDTTFITLDWAMTELVMKPKAMERAQLELQSVVGERKYVQETDLAQLPYLKAIIKEVFRLHPPAPVLVPRESIEDITVDGYYIPAKTRFFINAWSIGRDMQSWDDPETFLPERFLDSTIDFKGQDFELIPFGAGRRSCPAIAFGNASIEIALAQ</sequence>
<evidence type="ECO:0000256" key="4">
    <source>
        <dbReference type="ARBA" id="ARBA00022723"/>
    </source>
</evidence>
<organism evidence="10 11">
    <name type="scientific">Corymbia citriodora subsp. variegata</name>
    <dbReference type="NCBI Taxonomy" id="360336"/>
    <lineage>
        <taxon>Eukaryota</taxon>
        <taxon>Viridiplantae</taxon>
        <taxon>Streptophyta</taxon>
        <taxon>Embryophyta</taxon>
        <taxon>Tracheophyta</taxon>
        <taxon>Spermatophyta</taxon>
        <taxon>Magnoliopsida</taxon>
        <taxon>eudicotyledons</taxon>
        <taxon>Gunneridae</taxon>
        <taxon>Pentapetalae</taxon>
        <taxon>rosids</taxon>
        <taxon>malvids</taxon>
        <taxon>Myrtales</taxon>
        <taxon>Myrtaceae</taxon>
        <taxon>Myrtoideae</taxon>
        <taxon>Eucalypteae</taxon>
        <taxon>Corymbia</taxon>
    </lineage>
</organism>
<dbReference type="EMBL" id="MU090756">
    <property type="protein sequence ID" value="KAF7847499.1"/>
    <property type="molecule type" value="Genomic_DNA"/>
</dbReference>
<keyword evidence="7 9" id="KW-0503">Monooxygenase</keyword>
<keyword evidence="6 8" id="KW-0408">Iron</keyword>
<dbReference type="PANTHER" id="PTHR47955">
    <property type="entry name" value="CYTOCHROME P450 FAMILY 71 PROTEIN"/>
    <property type="match status" value="1"/>
</dbReference>
<dbReference type="FunFam" id="1.10.630.10:FF:000011">
    <property type="entry name" value="Cytochrome P450 83B1"/>
    <property type="match status" value="1"/>
</dbReference>
<dbReference type="GO" id="GO:0005506">
    <property type="term" value="F:iron ion binding"/>
    <property type="evidence" value="ECO:0007669"/>
    <property type="project" value="InterPro"/>
</dbReference>
<reference evidence="10" key="1">
    <citation type="submission" date="2020-05" db="EMBL/GenBank/DDBJ databases">
        <title>WGS assembly of Corymbia citriodora subspecies variegata.</title>
        <authorList>
            <person name="Barry K."/>
            <person name="Hundley H."/>
            <person name="Shu S."/>
            <person name="Jenkins J."/>
            <person name="Grimwood J."/>
            <person name="Baten A."/>
        </authorList>
    </citation>
    <scope>NUCLEOTIDE SEQUENCE</scope>
    <source>
        <strain evidence="10">CV2-018</strain>
    </source>
</reference>
<dbReference type="InterPro" id="IPR002401">
    <property type="entry name" value="Cyt_P450_E_grp-I"/>
</dbReference>
<dbReference type="CDD" id="cd11072">
    <property type="entry name" value="CYP71-like"/>
    <property type="match status" value="1"/>
</dbReference>
<name>A0A8T0CN66_CORYI</name>
<dbReference type="Gene3D" id="1.10.630.10">
    <property type="entry name" value="Cytochrome P450"/>
    <property type="match status" value="1"/>
</dbReference>
<evidence type="ECO:0000313" key="11">
    <source>
        <dbReference type="Proteomes" id="UP000806378"/>
    </source>
</evidence>
<dbReference type="Gramene" id="rna-gnl|WGS:JABURB|Cocit.L2903.1">
    <property type="protein sequence ID" value="cds-KAF7847499.1"/>
    <property type="gene ID" value="gene-BT93_L2903"/>
</dbReference>
<dbReference type="GO" id="GO:0004497">
    <property type="term" value="F:monooxygenase activity"/>
    <property type="evidence" value="ECO:0007669"/>
    <property type="project" value="UniProtKB-KW"/>
</dbReference>
<comment type="caution">
    <text evidence="10">The sequence shown here is derived from an EMBL/GenBank/DDBJ whole genome shotgun (WGS) entry which is preliminary data.</text>
</comment>
<feature type="non-terminal residue" evidence="10">
    <location>
        <position position="457"/>
    </location>
</feature>
<evidence type="ECO:0000256" key="2">
    <source>
        <dbReference type="ARBA" id="ARBA00010617"/>
    </source>
</evidence>
<dbReference type="Proteomes" id="UP000806378">
    <property type="component" value="Unassembled WGS sequence"/>
</dbReference>
<keyword evidence="5 9" id="KW-0560">Oxidoreductase</keyword>
<comment type="similarity">
    <text evidence="2 9">Belongs to the cytochrome P450 family.</text>
</comment>
<dbReference type="GO" id="GO:0020037">
    <property type="term" value="F:heme binding"/>
    <property type="evidence" value="ECO:0007669"/>
    <property type="project" value="InterPro"/>
</dbReference>
<dbReference type="PRINTS" id="PR00463">
    <property type="entry name" value="EP450I"/>
</dbReference>
<dbReference type="InterPro" id="IPR001128">
    <property type="entry name" value="Cyt_P450"/>
</dbReference>
<evidence type="ECO:0000256" key="8">
    <source>
        <dbReference type="PIRSR" id="PIRSR602401-1"/>
    </source>
</evidence>
<evidence type="ECO:0000256" key="7">
    <source>
        <dbReference type="ARBA" id="ARBA00023033"/>
    </source>
</evidence>
<feature type="binding site" description="axial binding residue" evidence="8">
    <location>
        <position position="441"/>
    </location>
    <ligand>
        <name>heme</name>
        <dbReference type="ChEBI" id="CHEBI:30413"/>
    </ligand>
    <ligandPart>
        <name>Fe</name>
        <dbReference type="ChEBI" id="CHEBI:18248"/>
    </ligandPart>
</feature>
<dbReference type="InterPro" id="IPR017972">
    <property type="entry name" value="Cyt_P450_CS"/>
</dbReference>
<gene>
    <name evidence="10" type="ORF">BT93_L2903</name>
</gene>
<dbReference type="PRINTS" id="PR00385">
    <property type="entry name" value="P450"/>
</dbReference>
<dbReference type="Pfam" id="PF00067">
    <property type="entry name" value="p450"/>
    <property type="match status" value="1"/>
</dbReference>
<evidence type="ECO:0000256" key="9">
    <source>
        <dbReference type="RuleBase" id="RU000461"/>
    </source>
</evidence>
<dbReference type="GO" id="GO:0016705">
    <property type="term" value="F:oxidoreductase activity, acting on paired donors, with incorporation or reduction of molecular oxygen"/>
    <property type="evidence" value="ECO:0007669"/>
    <property type="project" value="InterPro"/>
</dbReference>
<dbReference type="SUPFAM" id="SSF48264">
    <property type="entry name" value="Cytochrome P450"/>
    <property type="match status" value="1"/>
</dbReference>
<evidence type="ECO:0000313" key="10">
    <source>
        <dbReference type="EMBL" id="KAF7847499.1"/>
    </source>
</evidence>
<evidence type="ECO:0000256" key="6">
    <source>
        <dbReference type="ARBA" id="ARBA00023004"/>
    </source>
</evidence>
<protein>
    <recommendedName>
        <fullName evidence="12">Cytochrome P450 71A1-like</fullName>
    </recommendedName>
</protein>
<dbReference type="InterPro" id="IPR036396">
    <property type="entry name" value="Cyt_P450_sf"/>
</dbReference>
<dbReference type="PROSITE" id="PS00086">
    <property type="entry name" value="CYTOCHROME_P450"/>
    <property type="match status" value="1"/>
</dbReference>
<evidence type="ECO:0000256" key="1">
    <source>
        <dbReference type="ARBA" id="ARBA00001971"/>
    </source>
</evidence>
<evidence type="ECO:0008006" key="12">
    <source>
        <dbReference type="Google" id="ProtNLM"/>
    </source>
</evidence>
<dbReference type="AlphaFoldDB" id="A0A8T0CN66"/>
<keyword evidence="4 8" id="KW-0479">Metal-binding</keyword>
<proteinExistence type="inferred from homology"/>
<evidence type="ECO:0000256" key="3">
    <source>
        <dbReference type="ARBA" id="ARBA00022617"/>
    </source>
</evidence>
<keyword evidence="11" id="KW-1185">Reference proteome</keyword>
<accession>A0A8T0CN66</accession>
<keyword evidence="3 8" id="KW-0349">Heme</keyword>
<evidence type="ECO:0000256" key="5">
    <source>
        <dbReference type="ARBA" id="ARBA00023002"/>
    </source>
</evidence>
<comment type="cofactor">
    <cofactor evidence="1 8">
        <name>heme</name>
        <dbReference type="ChEBI" id="CHEBI:30413"/>
    </cofactor>
</comment>